<keyword evidence="2 8" id="KW-1003">Cell membrane</keyword>
<dbReference type="HAMAP" id="MF_01521">
    <property type="entry name" value="MntP_pump"/>
    <property type="match status" value="1"/>
</dbReference>
<comment type="caution">
    <text evidence="10">The sequence shown here is derived from an EMBL/GenBank/DDBJ whole genome shotgun (WGS) entry which is preliminary data.</text>
</comment>
<evidence type="ECO:0000256" key="1">
    <source>
        <dbReference type="ARBA" id="ARBA00022448"/>
    </source>
</evidence>
<dbReference type="AlphaFoldDB" id="A0A316ERA6"/>
<evidence type="ECO:0000256" key="9">
    <source>
        <dbReference type="SAM" id="SignalP"/>
    </source>
</evidence>
<feature type="transmembrane region" description="Helical" evidence="8">
    <location>
        <begin position="103"/>
        <end position="125"/>
    </location>
</feature>
<keyword evidence="7 8" id="KW-0464">Manganese</keyword>
<dbReference type="GO" id="GO:0005886">
    <property type="term" value="C:plasma membrane"/>
    <property type="evidence" value="ECO:0007669"/>
    <property type="project" value="UniProtKB-SubCell"/>
</dbReference>
<reference evidence="10 11" key="1">
    <citation type="submission" date="2018-05" db="EMBL/GenBank/DDBJ databases">
        <title>Genomic Encyclopedia of Type Strains, Phase IV (KMG-V): Genome sequencing to study the core and pangenomes of soil and plant-associated prokaryotes.</title>
        <authorList>
            <person name="Whitman W."/>
        </authorList>
    </citation>
    <scope>NUCLEOTIDE SEQUENCE [LARGE SCALE GENOMIC DNA]</scope>
    <source>
        <strain evidence="10 11">SLV-132</strain>
    </source>
</reference>
<feature type="transmembrane region" description="Helical" evidence="8">
    <location>
        <begin position="131"/>
        <end position="151"/>
    </location>
</feature>
<keyword evidence="6 8" id="KW-0472">Membrane</keyword>
<keyword evidence="9" id="KW-0732">Signal</keyword>
<dbReference type="GO" id="GO:0005384">
    <property type="term" value="F:manganese ion transmembrane transporter activity"/>
    <property type="evidence" value="ECO:0007669"/>
    <property type="project" value="UniProtKB-UniRule"/>
</dbReference>
<keyword evidence="3 8" id="KW-0812">Transmembrane</keyword>
<comment type="similarity">
    <text evidence="8">Belongs to the MntP (TC 9.B.29) family.</text>
</comment>
<comment type="subcellular location">
    <subcellularLocation>
        <location evidence="8">Cell membrane</location>
        <topology evidence="8">Multi-pass membrane protein</topology>
    </subcellularLocation>
</comment>
<dbReference type="Pfam" id="PF02659">
    <property type="entry name" value="Mntp"/>
    <property type="match status" value="1"/>
</dbReference>
<evidence type="ECO:0000256" key="3">
    <source>
        <dbReference type="ARBA" id="ARBA00022692"/>
    </source>
</evidence>
<name>A0A316ERA6_9BURK</name>
<evidence type="ECO:0000256" key="7">
    <source>
        <dbReference type="ARBA" id="ARBA00023211"/>
    </source>
</evidence>
<evidence type="ECO:0000256" key="5">
    <source>
        <dbReference type="ARBA" id="ARBA00023065"/>
    </source>
</evidence>
<evidence type="ECO:0000256" key="2">
    <source>
        <dbReference type="ARBA" id="ARBA00022475"/>
    </source>
</evidence>
<dbReference type="RefSeq" id="WP_109584636.1">
    <property type="nucleotide sequence ID" value="NZ_QGGT01000004.1"/>
</dbReference>
<comment type="function">
    <text evidence="8">Probably functions as a manganese efflux pump.</text>
</comment>
<feature type="chain" id="PRO_5016414667" description="Putative manganese efflux pump MntP" evidence="9">
    <location>
        <begin position="20"/>
        <end position="188"/>
    </location>
</feature>
<sequence>MTLASIVLLAFAMATDAFAAAIGKGAALYRPRLSEAVKTGVIFGVIEAITPAVGWALGRAASNYIAAWDHWIAFGLLTVLGLRMMLKFSSGEAHEDKPQSHSFWNLAVTGFATSIDAMAVGVGLAFVNVNIAVAAGAIGMATTLMVTLGVMIGRLVGPALGRWSEAIGGVILIAIGVVILVEHLQLLT</sequence>
<dbReference type="EMBL" id="QGGT01000004">
    <property type="protein sequence ID" value="PWK33533.1"/>
    <property type="molecule type" value="Genomic_DNA"/>
</dbReference>
<dbReference type="InterPro" id="IPR022929">
    <property type="entry name" value="Put_MntP"/>
</dbReference>
<evidence type="ECO:0000256" key="8">
    <source>
        <dbReference type="HAMAP-Rule" id="MF_01521"/>
    </source>
</evidence>
<organism evidence="10 11">
    <name type="scientific">Cupriavidus plantarum</name>
    <dbReference type="NCBI Taxonomy" id="942865"/>
    <lineage>
        <taxon>Bacteria</taxon>
        <taxon>Pseudomonadati</taxon>
        <taxon>Pseudomonadota</taxon>
        <taxon>Betaproteobacteria</taxon>
        <taxon>Burkholderiales</taxon>
        <taxon>Burkholderiaceae</taxon>
        <taxon>Cupriavidus</taxon>
    </lineage>
</organism>
<protein>
    <recommendedName>
        <fullName evidence="8">Putative manganese efflux pump MntP</fullName>
    </recommendedName>
</protein>
<dbReference type="PANTHER" id="PTHR35529">
    <property type="entry name" value="MANGANESE EFFLUX PUMP MNTP-RELATED"/>
    <property type="match status" value="1"/>
</dbReference>
<gene>
    <name evidence="8" type="primary">mntP</name>
    <name evidence="10" type="ORF">C7419_104208</name>
</gene>
<keyword evidence="11" id="KW-1185">Reference proteome</keyword>
<feature type="transmembrane region" description="Helical" evidence="8">
    <location>
        <begin position="163"/>
        <end position="181"/>
    </location>
</feature>
<feature type="transmembrane region" description="Helical" evidence="8">
    <location>
        <begin position="64"/>
        <end position="82"/>
    </location>
</feature>
<evidence type="ECO:0000313" key="10">
    <source>
        <dbReference type="EMBL" id="PWK33533.1"/>
    </source>
</evidence>
<keyword evidence="5 8" id="KW-0406">Ion transport</keyword>
<accession>A0A316ERA6</accession>
<comment type="caution">
    <text evidence="8">Lacks conserved residue(s) required for the propagation of feature annotation.</text>
</comment>
<dbReference type="Proteomes" id="UP000245754">
    <property type="component" value="Unassembled WGS sequence"/>
</dbReference>
<evidence type="ECO:0000313" key="11">
    <source>
        <dbReference type="Proteomes" id="UP000245754"/>
    </source>
</evidence>
<feature type="signal peptide" evidence="9">
    <location>
        <begin position="1"/>
        <end position="19"/>
    </location>
</feature>
<proteinExistence type="inferred from homology"/>
<dbReference type="InterPro" id="IPR003810">
    <property type="entry name" value="Mntp/YtaF"/>
</dbReference>
<evidence type="ECO:0000256" key="6">
    <source>
        <dbReference type="ARBA" id="ARBA00023136"/>
    </source>
</evidence>
<keyword evidence="1 8" id="KW-0813">Transport</keyword>
<evidence type="ECO:0000256" key="4">
    <source>
        <dbReference type="ARBA" id="ARBA00022989"/>
    </source>
</evidence>
<keyword evidence="4 8" id="KW-1133">Transmembrane helix</keyword>
<dbReference type="PANTHER" id="PTHR35529:SF1">
    <property type="entry name" value="MANGANESE EFFLUX PUMP MNTP-RELATED"/>
    <property type="match status" value="1"/>
</dbReference>